<gene>
    <name evidence="1" type="ORF">FVF58_47545</name>
</gene>
<organism evidence="1 2">
    <name type="scientific">Paraburkholderia panacisoli</name>
    <dbReference type="NCBI Taxonomy" id="2603818"/>
    <lineage>
        <taxon>Bacteria</taxon>
        <taxon>Pseudomonadati</taxon>
        <taxon>Pseudomonadota</taxon>
        <taxon>Betaproteobacteria</taxon>
        <taxon>Burkholderiales</taxon>
        <taxon>Burkholderiaceae</taxon>
        <taxon>Paraburkholderia</taxon>
    </lineage>
</organism>
<dbReference type="AlphaFoldDB" id="A0A5B0G3K4"/>
<dbReference type="RefSeq" id="WP_149676451.1">
    <property type="nucleotide sequence ID" value="NZ_VTUZ01000072.1"/>
</dbReference>
<sequence>MQMTHESADAELAKLLRDKPRGTTADLTDFAVAYWNGERVVYTFLHEDGHGAPDDEFDLTDYALELWHDEFAAWFAAHHFTEARPEVLDWIKAALPSSTSS</sequence>
<accession>A0A5B0G3K4</accession>
<name>A0A5B0G3K4_9BURK</name>
<dbReference type="Proteomes" id="UP000325273">
    <property type="component" value="Unassembled WGS sequence"/>
</dbReference>
<evidence type="ECO:0000313" key="2">
    <source>
        <dbReference type="Proteomes" id="UP000325273"/>
    </source>
</evidence>
<dbReference type="EMBL" id="VTUZ01000072">
    <property type="protein sequence ID" value="KAA0997822.1"/>
    <property type="molecule type" value="Genomic_DNA"/>
</dbReference>
<proteinExistence type="predicted"/>
<evidence type="ECO:0000313" key="1">
    <source>
        <dbReference type="EMBL" id="KAA0997822.1"/>
    </source>
</evidence>
<reference evidence="1 2" key="1">
    <citation type="submission" date="2019-08" db="EMBL/GenBank/DDBJ databases">
        <title>Paraburkholderia sp. DCY113.</title>
        <authorList>
            <person name="Kang J."/>
        </authorList>
    </citation>
    <scope>NUCLEOTIDE SEQUENCE [LARGE SCALE GENOMIC DNA]</scope>
    <source>
        <strain evidence="1 2">DCY113</strain>
    </source>
</reference>
<keyword evidence="2" id="KW-1185">Reference proteome</keyword>
<comment type="caution">
    <text evidence="1">The sequence shown here is derived from an EMBL/GenBank/DDBJ whole genome shotgun (WGS) entry which is preliminary data.</text>
</comment>
<protein>
    <submittedName>
        <fullName evidence="1">Uncharacterized protein</fullName>
    </submittedName>
</protein>